<reference evidence="2" key="1">
    <citation type="journal article" date="2019" name="Int. J. Syst. Evol. Microbiol.">
        <title>The Global Catalogue of Microorganisms (GCM) 10K type strain sequencing project: providing services to taxonomists for standard genome sequencing and annotation.</title>
        <authorList>
            <consortium name="The Broad Institute Genomics Platform"/>
            <consortium name="The Broad Institute Genome Sequencing Center for Infectious Disease"/>
            <person name="Wu L."/>
            <person name="Ma J."/>
        </authorList>
    </citation>
    <scope>NUCLEOTIDE SEQUENCE [LARGE SCALE GENOMIC DNA]</scope>
    <source>
        <strain evidence="2">JCM 17919</strain>
    </source>
</reference>
<accession>A0ABP8GT14</accession>
<evidence type="ECO:0000313" key="1">
    <source>
        <dbReference type="EMBL" id="GAA4329296.1"/>
    </source>
</evidence>
<organism evidence="1 2">
    <name type="scientific">Flaviaesturariibacter amylovorans</name>
    <dbReference type="NCBI Taxonomy" id="1084520"/>
    <lineage>
        <taxon>Bacteria</taxon>
        <taxon>Pseudomonadati</taxon>
        <taxon>Bacteroidota</taxon>
        <taxon>Chitinophagia</taxon>
        <taxon>Chitinophagales</taxon>
        <taxon>Chitinophagaceae</taxon>
        <taxon>Flaviaestuariibacter</taxon>
    </lineage>
</organism>
<keyword evidence="2" id="KW-1185">Reference proteome</keyword>
<protein>
    <recommendedName>
        <fullName evidence="3">ABC transporter ATPase</fullName>
    </recommendedName>
</protein>
<proteinExistence type="predicted"/>
<sequence>MNLEFRHLLPEDFAPDSRVWIYQSNRRFFMSEALEMEPRIEEFCAQWRSHGAKVKAYGNLLFGQFLVLMADERAAGVSGCSTDSSVHFVQELGKQFNVDFFNRTHLAFVVKEKIETIPMAQLQPALTAGLITPDTLYFNNTVGTRQELETKWLVPVKESWLATRLKLYLP</sequence>
<dbReference type="Proteomes" id="UP001501725">
    <property type="component" value="Unassembled WGS sequence"/>
</dbReference>
<dbReference type="RefSeq" id="WP_345255448.1">
    <property type="nucleotide sequence ID" value="NZ_BAABGY010000007.1"/>
</dbReference>
<comment type="caution">
    <text evidence="1">The sequence shown here is derived from an EMBL/GenBank/DDBJ whole genome shotgun (WGS) entry which is preliminary data.</text>
</comment>
<evidence type="ECO:0000313" key="2">
    <source>
        <dbReference type="Proteomes" id="UP001501725"/>
    </source>
</evidence>
<dbReference type="EMBL" id="BAABGY010000007">
    <property type="protein sequence ID" value="GAA4329296.1"/>
    <property type="molecule type" value="Genomic_DNA"/>
</dbReference>
<gene>
    <name evidence="1" type="ORF">GCM10023184_19740</name>
</gene>
<evidence type="ECO:0008006" key="3">
    <source>
        <dbReference type="Google" id="ProtNLM"/>
    </source>
</evidence>
<name>A0ABP8GT14_9BACT</name>